<evidence type="ECO:0000259" key="1">
    <source>
        <dbReference type="Pfam" id="PF22148"/>
    </source>
</evidence>
<dbReference type="Proteomes" id="UP000193920">
    <property type="component" value="Unassembled WGS sequence"/>
</dbReference>
<comment type="caution">
    <text evidence="2">The sequence shown here is derived from an EMBL/GenBank/DDBJ whole genome shotgun (WGS) entry which is preliminary data.</text>
</comment>
<proteinExistence type="predicted"/>
<name>A0A1Y2FHK6_9FUNG</name>
<dbReference type="InterPro" id="IPR054399">
    <property type="entry name" value="Fervidolysin-like_N_prodom"/>
</dbReference>
<dbReference type="AlphaFoldDB" id="A0A1Y2FHK6"/>
<keyword evidence="3" id="KW-1185">Reference proteome</keyword>
<dbReference type="OrthoDB" id="10348078at2759"/>
<reference evidence="2 3" key="1">
    <citation type="submission" date="2016-08" db="EMBL/GenBank/DDBJ databases">
        <title>A Parts List for Fungal Cellulosomes Revealed by Comparative Genomics.</title>
        <authorList>
            <consortium name="DOE Joint Genome Institute"/>
            <person name="Haitjema C.H."/>
            <person name="Gilmore S.P."/>
            <person name="Henske J.K."/>
            <person name="Solomon K.V."/>
            <person name="De Groot R."/>
            <person name="Kuo A."/>
            <person name="Mondo S.J."/>
            <person name="Salamov A.A."/>
            <person name="Labutti K."/>
            <person name="Zhao Z."/>
            <person name="Chiniquy J."/>
            <person name="Barry K."/>
            <person name="Brewer H.M."/>
            <person name="Purvine S.O."/>
            <person name="Wright A.T."/>
            <person name="Boxma B."/>
            <person name="Van Alen T."/>
            <person name="Hackstein J.H."/>
            <person name="Baker S.E."/>
            <person name="Grigoriev I.V."/>
            <person name="O'Malley M.A."/>
        </authorList>
    </citation>
    <scope>NUCLEOTIDE SEQUENCE [LARGE SCALE GENOMIC DNA]</scope>
    <source>
        <strain evidence="2 3">G1</strain>
    </source>
</reference>
<evidence type="ECO:0000313" key="2">
    <source>
        <dbReference type="EMBL" id="ORY82736.1"/>
    </source>
</evidence>
<organism evidence="2 3">
    <name type="scientific">Neocallimastix californiae</name>
    <dbReference type="NCBI Taxonomy" id="1754190"/>
    <lineage>
        <taxon>Eukaryota</taxon>
        <taxon>Fungi</taxon>
        <taxon>Fungi incertae sedis</taxon>
        <taxon>Chytridiomycota</taxon>
        <taxon>Chytridiomycota incertae sedis</taxon>
        <taxon>Neocallimastigomycetes</taxon>
        <taxon>Neocallimastigales</taxon>
        <taxon>Neocallimastigaceae</taxon>
        <taxon>Neocallimastix</taxon>
    </lineage>
</organism>
<protein>
    <recommendedName>
        <fullName evidence="1">Fervidolysin-like N-terminal prodomain domain-containing protein</fullName>
    </recommendedName>
</protein>
<accession>A0A1Y2FHK6</accession>
<sequence length="89" mass="10190">MNFGLDQPKISETEYSPSTLIIFVDSNIGKDDLKKAIEEYQAEVIYDYNSFNSMAIKIPSGKTIEEAIQYFQNVKGVIMVNRDQKSQLF</sequence>
<dbReference type="EMBL" id="MCOG01000008">
    <property type="protein sequence ID" value="ORY82736.1"/>
    <property type="molecule type" value="Genomic_DNA"/>
</dbReference>
<evidence type="ECO:0000313" key="3">
    <source>
        <dbReference type="Proteomes" id="UP000193920"/>
    </source>
</evidence>
<gene>
    <name evidence="2" type="ORF">LY90DRAFT_697397</name>
</gene>
<dbReference type="Pfam" id="PF22148">
    <property type="entry name" value="Fervidolysin_NPro-like"/>
    <property type="match status" value="1"/>
</dbReference>
<feature type="domain" description="Fervidolysin-like N-terminal prodomain" evidence="1">
    <location>
        <begin position="11"/>
        <end position="78"/>
    </location>
</feature>